<protein>
    <submittedName>
        <fullName evidence="2">Uncharacterized protein</fullName>
    </submittedName>
</protein>
<feature type="compositionally biased region" description="Basic and acidic residues" evidence="1">
    <location>
        <begin position="541"/>
        <end position="567"/>
    </location>
</feature>
<keyword evidence="3" id="KW-1185">Reference proteome</keyword>
<dbReference type="AlphaFoldDB" id="L7JVQ5"/>
<dbReference type="OMA" id="RTIMSNV"/>
<evidence type="ECO:0000313" key="2">
    <source>
        <dbReference type="EMBL" id="ELQ75385.1"/>
    </source>
</evidence>
<accession>L7JVQ5</accession>
<dbReference type="STRING" id="72359.L7JVQ5"/>
<evidence type="ECO:0000313" key="3">
    <source>
        <dbReference type="Proteomes" id="UP000011185"/>
    </source>
</evidence>
<feature type="region of interest" description="Disordered" evidence="1">
    <location>
        <begin position="540"/>
        <end position="567"/>
    </location>
</feature>
<reference evidence="2 3" key="1">
    <citation type="journal article" date="2012" name="PLoS Pathog.">
        <title>The genome of the obligate intracellular parasite Trachipleistophora hominis: new insights into microsporidian genome dynamics and reductive evolution.</title>
        <authorList>
            <person name="Heinz E."/>
            <person name="Williams T.A."/>
            <person name="Nakjang S."/>
            <person name="Noel C.J."/>
            <person name="Swan D.C."/>
            <person name="Goldberg A.V."/>
            <person name="Harris S.R."/>
            <person name="Weinmaier T."/>
            <person name="Markert S."/>
            <person name="Becher D."/>
            <person name="Bernhardt J."/>
            <person name="Dagan T."/>
            <person name="Hacker C."/>
            <person name="Lucocq J.M."/>
            <person name="Schweder T."/>
            <person name="Rattei T."/>
            <person name="Hall N."/>
            <person name="Hirt R.P."/>
            <person name="Embley T.M."/>
        </authorList>
    </citation>
    <scope>NUCLEOTIDE SEQUENCE [LARGE SCALE GENOMIC DNA]</scope>
</reference>
<proteinExistence type="predicted"/>
<dbReference type="VEuPathDB" id="MicrosporidiaDB:THOM_1682"/>
<dbReference type="HOGENOM" id="CLU_459414_0_0_1"/>
<gene>
    <name evidence="2" type="ORF">THOM_1682</name>
</gene>
<evidence type="ECO:0000256" key="1">
    <source>
        <dbReference type="SAM" id="MobiDB-lite"/>
    </source>
</evidence>
<sequence length="594" mass="69552">MKIFKGKEPDKTALCDELSILNNRLTASSYLEDRVAAINSLKEIVEKSPNEVGIYSMASVIESMQHFVHRDHFEVLSSIFRSSNGQEFQEIFLKVEKYVQILINARNKRGTDILTLLAMKDYTKVSRAFTSNEKFFTYFKKMDEKAFKLIDILIRDIFFRMKLVDNGIFESIFKMLHEHKHVKPCFSTISNLLRDSFEVQDHFYDLEWKKNLEPYCNTNPHYFFNVLESLLDTRNTNFTRMQADLNDIELANKALEMKRYDFVHVFFYNRVGLDVFMKHVDYYGLFLRCERRKELLKIYFLVNTPFEPNDIDLNNDFTCYFLACHRYKKFYGGISAAKIVSELLETSLKIKTDEQEPVQKEIDYSEDKANDKNDTSHLFDDDDEIATEEFYTKINLTSSTAIQKDVQLPEHDLIDECQHELQKINERSTFFVIGMLILLNITKTKVLLNESHINVMLALLRDDMQSTTVKGLVALLIDEHALRDNNEENLIFYMHELRKYFCGGQNVLHENVNDLFVLLITERCKALQDKIGGRVPVSLSTEHKMHENEAKKTNTSDESEGHRYKNSPKDVFRTIMSNVSSKFTTSDEEDSFNL</sequence>
<dbReference type="EMBL" id="JH993966">
    <property type="protein sequence ID" value="ELQ75385.1"/>
    <property type="molecule type" value="Genomic_DNA"/>
</dbReference>
<dbReference type="OrthoDB" id="2189189at2759"/>
<name>L7JVQ5_TRAHO</name>
<organism evidence="2 3">
    <name type="scientific">Trachipleistophora hominis</name>
    <name type="common">Microsporidian parasite</name>
    <dbReference type="NCBI Taxonomy" id="72359"/>
    <lineage>
        <taxon>Eukaryota</taxon>
        <taxon>Fungi</taxon>
        <taxon>Fungi incertae sedis</taxon>
        <taxon>Microsporidia</taxon>
        <taxon>Pleistophoridae</taxon>
        <taxon>Trachipleistophora</taxon>
    </lineage>
</organism>
<dbReference type="InParanoid" id="L7JVQ5"/>
<dbReference type="Proteomes" id="UP000011185">
    <property type="component" value="Unassembled WGS sequence"/>
</dbReference>